<dbReference type="Gene3D" id="2.20.28.120">
    <property type="entry name" value="Ribosomal protein L33"/>
    <property type="match status" value="1"/>
</dbReference>
<dbReference type="SUPFAM" id="SSF57829">
    <property type="entry name" value="Zn-binding ribosomal proteins"/>
    <property type="match status" value="1"/>
</dbReference>
<dbReference type="HAMAP" id="MF_00294">
    <property type="entry name" value="Ribosomal_bL33"/>
    <property type="match status" value="1"/>
</dbReference>
<evidence type="ECO:0000256" key="3">
    <source>
        <dbReference type="ARBA" id="ARBA00023274"/>
    </source>
</evidence>
<accession>A0ABS5BIB0</accession>
<reference evidence="6" key="1">
    <citation type="submission" date="2019-10" db="EMBL/GenBank/DDBJ databases">
        <title>Whole Genome Sequencing and Characterization of Texas Phoenix Palm Decline Phytoplasma Belongs to Lethal Yellowing (16SrIV) Group.</title>
        <authorList>
            <person name="Bao M."/>
        </authorList>
    </citation>
    <scope>NUCLEOTIDE SEQUENCE [LARGE SCALE GENOMIC DNA]</scope>
    <source>
        <strain evidence="6">ACPD</strain>
    </source>
</reference>
<dbReference type="Pfam" id="PF00471">
    <property type="entry name" value="Ribosomal_L33"/>
    <property type="match status" value="1"/>
</dbReference>
<dbReference type="RefSeq" id="WP_138107962.1">
    <property type="nucleotide sequence ID" value="NZ_VBRA02000007.1"/>
</dbReference>
<keyword evidence="3 5" id="KW-0687">Ribonucleoprotein</keyword>
<comment type="caution">
    <text evidence="6">The sequence shown here is derived from an EMBL/GenBank/DDBJ whole genome shotgun (WGS) entry which is preliminary data.</text>
</comment>
<dbReference type="InterPro" id="IPR011332">
    <property type="entry name" value="Ribosomal_zn-bd"/>
</dbReference>
<gene>
    <name evidence="5 6" type="primary">rpmG</name>
    <name evidence="6" type="ORF">FEF22_000750</name>
</gene>
<dbReference type="Proteomes" id="UP001192346">
    <property type="component" value="Unassembled WGS sequence"/>
</dbReference>
<evidence type="ECO:0000256" key="4">
    <source>
        <dbReference type="ARBA" id="ARBA00035176"/>
    </source>
</evidence>
<evidence type="ECO:0000313" key="7">
    <source>
        <dbReference type="Proteomes" id="UP001192346"/>
    </source>
</evidence>
<organism evidence="6 7">
    <name type="scientific">Texas Phoenix palm phytoplasma</name>
    <dbReference type="NCBI Taxonomy" id="176709"/>
    <lineage>
        <taxon>Bacteria</taxon>
        <taxon>Bacillati</taxon>
        <taxon>Mycoplasmatota</taxon>
        <taxon>Mollicutes</taxon>
        <taxon>Acholeplasmatales</taxon>
        <taxon>Acholeplasmataceae</taxon>
        <taxon>Candidatus Phytoplasma</taxon>
        <taxon>16SrIV (Coconut lethal yellows group)</taxon>
    </lineage>
</organism>
<evidence type="ECO:0000256" key="1">
    <source>
        <dbReference type="ARBA" id="ARBA00007596"/>
    </source>
</evidence>
<keyword evidence="7" id="KW-1185">Reference proteome</keyword>
<name>A0ABS5BIB0_9MOLU</name>
<protein>
    <recommendedName>
        <fullName evidence="4 5">Large ribosomal subunit protein bL33</fullName>
    </recommendedName>
</protein>
<dbReference type="EMBL" id="VBRA02000007">
    <property type="protein sequence ID" value="MBP3059316.1"/>
    <property type="molecule type" value="Genomic_DNA"/>
</dbReference>
<evidence type="ECO:0000313" key="6">
    <source>
        <dbReference type="EMBL" id="MBP3059316.1"/>
    </source>
</evidence>
<dbReference type="InterPro" id="IPR001705">
    <property type="entry name" value="Ribosomal_bL33"/>
</dbReference>
<evidence type="ECO:0000256" key="5">
    <source>
        <dbReference type="HAMAP-Rule" id="MF_00294"/>
    </source>
</evidence>
<evidence type="ECO:0000256" key="2">
    <source>
        <dbReference type="ARBA" id="ARBA00022980"/>
    </source>
</evidence>
<dbReference type="InterPro" id="IPR038584">
    <property type="entry name" value="Ribosomal_bL33_sf"/>
</dbReference>
<dbReference type="GO" id="GO:0005840">
    <property type="term" value="C:ribosome"/>
    <property type="evidence" value="ECO:0007669"/>
    <property type="project" value="UniProtKB-KW"/>
</dbReference>
<dbReference type="NCBIfam" id="NF001764">
    <property type="entry name" value="PRK00504.1"/>
    <property type="match status" value="1"/>
</dbReference>
<dbReference type="NCBIfam" id="TIGR01023">
    <property type="entry name" value="rpmG_bact"/>
    <property type="match status" value="1"/>
</dbReference>
<keyword evidence="2 5" id="KW-0689">Ribosomal protein</keyword>
<sequence length="48" mass="5797">MKKKKNILICSCCLNRNYKIKIHNSNNRLILKKFCPKCKKHILHEETK</sequence>
<proteinExistence type="inferred from homology"/>
<comment type="similarity">
    <text evidence="1 5">Belongs to the bacterial ribosomal protein bL33 family.</text>
</comment>